<dbReference type="AlphaFoldDB" id="A0A210QTA6"/>
<reference evidence="1 2" key="1">
    <citation type="journal article" date="2017" name="Nat. Ecol. Evol.">
        <title>Scallop genome provides insights into evolution of bilaterian karyotype and development.</title>
        <authorList>
            <person name="Wang S."/>
            <person name="Zhang J."/>
            <person name="Jiao W."/>
            <person name="Li J."/>
            <person name="Xun X."/>
            <person name="Sun Y."/>
            <person name="Guo X."/>
            <person name="Huan P."/>
            <person name="Dong B."/>
            <person name="Zhang L."/>
            <person name="Hu X."/>
            <person name="Sun X."/>
            <person name="Wang J."/>
            <person name="Zhao C."/>
            <person name="Wang Y."/>
            <person name="Wang D."/>
            <person name="Huang X."/>
            <person name="Wang R."/>
            <person name="Lv J."/>
            <person name="Li Y."/>
            <person name="Zhang Z."/>
            <person name="Liu B."/>
            <person name="Lu W."/>
            <person name="Hui Y."/>
            <person name="Liang J."/>
            <person name="Zhou Z."/>
            <person name="Hou R."/>
            <person name="Li X."/>
            <person name="Liu Y."/>
            <person name="Li H."/>
            <person name="Ning X."/>
            <person name="Lin Y."/>
            <person name="Zhao L."/>
            <person name="Xing Q."/>
            <person name="Dou J."/>
            <person name="Li Y."/>
            <person name="Mao J."/>
            <person name="Guo H."/>
            <person name="Dou H."/>
            <person name="Li T."/>
            <person name="Mu C."/>
            <person name="Jiang W."/>
            <person name="Fu Q."/>
            <person name="Fu X."/>
            <person name="Miao Y."/>
            <person name="Liu J."/>
            <person name="Yu Q."/>
            <person name="Li R."/>
            <person name="Liao H."/>
            <person name="Li X."/>
            <person name="Kong Y."/>
            <person name="Jiang Z."/>
            <person name="Chourrout D."/>
            <person name="Li R."/>
            <person name="Bao Z."/>
        </authorList>
    </citation>
    <scope>NUCLEOTIDE SEQUENCE [LARGE SCALE GENOMIC DNA]</scope>
    <source>
        <strain evidence="1 2">PY_sf001</strain>
    </source>
</reference>
<comment type="caution">
    <text evidence="1">The sequence shown here is derived from an EMBL/GenBank/DDBJ whole genome shotgun (WGS) entry which is preliminary data.</text>
</comment>
<dbReference type="EMBL" id="NEDP02002015">
    <property type="protein sequence ID" value="OWF51968.1"/>
    <property type="molecule type" value="Genomic_DNA"/>
</dbReference>
<gene>
    <name evidence="1" type="ORF">KP79_PYT18456</name>
</gene>
<name>A0A210QTA6_MIZYE</name>
<protein>
    <submittedName>
        <fullName evidence="1">Uncharacterized protein</fullName>
    </submittedName>
</protein>
<organism evidence="1 2">
    <name type="scientific">Mizuhopecten yessoensis</name>
    <name type="common">Japanese scallop</name>
    <name type="synonym">Patinopecten yessoensis</name>
    <dbReference type="NCBI Taxonomy" id="6573"/>
    <lineage>
        <taxon>Eukaryota</taxon>
        <taxon>Metazoa</taxon>
        <taxon>Spiralia</taxon>
        <taxon>Lophotrochozoa</taxon>
        <taxon>Mollusca</taxon>
        <taxon>Bivalvia</taxon>
        <taxon>Autobranchia</taxon>
        <taxon>Pteriomorphia</taxon>
        <taxon>Pectinida</taxon>
        <taxon>Pectinoidea</taxon>
        <taxon>Pectinidae</taxon>
        <taxon>Mizuhopecten</taxon>
    </lineage>
</organism>
<evidence type="ECO:0000313" key="1">
    <source>
        <dbReference type="EMBL" id="OWF51968.1"/>
    </source>
</evidence>
<dbReference type="OrthoDB" id="6091552at2759"/>
<keyword evidence="2" id="KW-1185">Reference proteome</keyword>
<sequence>MAFSPEQDVSSDALLLRYRPSSRRKTTYGHMNDWMRMAMDQSSGGGGGVPTTVSDNNWQQFKSPAQKREESEINYRKTYADLTSKIAYRYPNPGAPRLRQGRIGGTWRHIKEVLGHGGGRVCYVDGLIRVYDDASFNTRLHTASSQRNHLRNAQHSWDTPPNVQLPPLSSSTGQVQFEDPDISRKLRLTSAQKYKGFYRQN</sequence>
<accession>A0A210QTA6</accession>
<proteinExistence type="predicted"/>
<dbReference type="Proteomes" id="UP000242188">
    <property type="component" value="Unassembled WGS sequence"/>
</dbReference>
<evidence type="ECO:0000313" key="2">
    <source>
        <dbReference type="Proteomes" id="UP000242188"/>
    </source>
</evidence>